<reference evidence="2" key="1">
    <citation type="submission" date="2022-12" db="EMBL/GenBank/DDBJ databases">
        <authorList>
            <person name="Krivoruchko A.V."/>
            <person name="Elkin A."/>
        </authorList>
    </citation>
    <scope>NUCLEOTIDE SEQUENCE</scope>
    <source>
        <strain evidence="2">IEGM 249</strain>
    </source>
</reference>
<evidence type="ECO:0000313" key="3">
    <source>
        <dbReference type="EMBL" id="WLF49009.1"/>
    </source>
</evidence>
<evidence type="ECO:0000313" key="4">
    <source>
        <dbReference type="Proteomes" id="UP001066327"/>
    </source>
</evidence>
<dbReference type="Proteomes" id="UP001066327">
    <property type="component" value="Unassembled WGS sequence"/>
</dbReference>
<reference evidence="3" key="2">
    <citation type="submission" date="2023-07" db="EMBL/GenBank/DDBJ databases">
        <title>Genomic analysis of Rhodococcus opacus VOC-14 with glycol ethers degradation activity.</title>
        <authorList>
            <person name="Narkevich D.A."/>
            <person name="Hlushen A.M."/>
            <person name="Akhremchuk A.E."/>
            <person name="Sikolenko M.A."/>
            <person name="Valentovich L.N."/>
        </authorList>
    </citation>
    <scope>NUCLEOTIDE SEQUENCE</scope>
    <source>
        <strain evidence="3">VOC-14</strain>
    </source>
</reference>
<keyword evidence="4" id="KW-1185">Reference proteome</keyword>
<dbReference type="Proteomes" id="UP001231166">
    <property type="component" value="Chromosome"/>
</dbReference>
<name>A0AAX3YLU5_RHOOP</name>
<protein>
    <submittedName>
        <fullName evidence="3">Uncharacterized protein</fullName>
    </submittedName>
</protein>
<dbReference type="EMBL" id="CP130953">
    <property type="protein sequence ID" value="WLF49009.1"/>
    <property type="molecule type" value="Genomic_DNA"/>
</dbReference>
<evidence type="ECO:0000256" key="1">
    <source>
        <dbReference type="SAM" id="MobiDB-lite"/>
    </source>
</evidence>
<dbReference type="RefSeq" id="WP_269591399.1">
    <property type="nucleotide sequence ID" value="NZ_CP130953.1"/>
</dbReference>
<feature type="region of interest" description="Disordered" evidence="1">
    <location>
        <begin position="125"/>
        <end position="152"/>
    </location>
</feature>
<evidence type="ECO:0000313" key="5">
    <source>
        <dbReference type="Proteomes" id="UP001231166"/>
    </source>
</evidence>
<dbReference type="EMBL" id="JAPWIS010000008">
    <property type="protein sequence ID" value="MCZ4585350.1"/>
    <property type="molecule type" value="Genomic_DNA"/>
</dbReference>
<accession>A0AAX3YLU5</accession>
<feature type="compositionally biased region" description="Polar residues" evidence="1">
    <location>
        <begin position="143"/>
        <end position="152"/>
    </location>
</feature>
<organism evidence="3 5">
    <name type="scientific">Rhodococcus opacus</name>
    <name type="common">Nocardia opaca</name>
    <dbReference type="NCBI Taxonomy" id="37919"/>
    <lineage>
        <taxon>Bacteria</taxon>
        <taxon>Bacillati</taxon>
        <taxon>Actinomycetota</taxon>
        <taxon>Actinomycetes</taxon>
        <taxon>Mycobacteriales</taxon>
        <taxon>Nocardiaceae</taxon>
        <taxon>Rhodococcus</taxon>
    </lineage>
</organism>
<evidence type="ECO:0000313" key="2">
    <source>
        <dbReference type="EMBL" id="MCZ4585350.1"/>
    </source>
</evidence>
<dbReference type="AlphaFoldDB" id="A0AAX3YLU5"/>
<sequence length="152" mass="16427">MEEAVEWINAQPGAGASIEEMQALGPHRSMLACLDRAALVHSFVAGEDDESSAHNLMRNRVQYVVLLSTENQAGLVKALDVIESAYLELMRLRRAGRAPGEARSEAVALSDFYRAVVGAVAKARGRGNAPEPQRDATGRIVIRTTTKNGQRA</sequence>
<proteinExistence type="predicted"/>
<gene>
    <name evidence="2" type="ORF">O4328_16840</name>
    <name evidence="3" type="ORF">Q5707_08495</name>
</gene>